<dbReference type="AlphaFoldDB" id="A0A081CEW3"/>
<dbReference type="OrthoDB" id="288203at2759"/>
<name>A0A081CEW3_PSEA2</name>
<dbReference type="PANTHER" id="PTHR11814">
    <property type="entry name" value="SULFATE TRANSPORTER"/>
    <property type="match status" value="1"/>
</dbReference>
<dbReference type="RefSeq" id="XP_014656413.1">
    <property type="nucleotide sequence ID" value="XM_014800927.1"/>
</dbReference>
<dbReference type="NCBIfam" id="TIGR00815">
    <property type="entry name" value="sulP"/>
    <property type="match status" value="1"/>
</dbReference>
<dbReference type="InterPro" id="IPR001902">
    <property type="entry name" value="SLC26A/SulP_fam"/>
</dbReference>
<comment type="subcellular location">
    <subcellularLocation>
        <location evidence="1">Membrane</location>
        <topology evidence="1">Multi-pass membrane protein</topology>
    </subcellularLocation>
</comment>
<evidence type="ECO:0000256" key="2">
    <source>
        <dbReference type="ARBA" id="ARBA00022692"/>
    </source>
</evidence>
<evidence type="ECO:0000313" key="5">
    <source>
        <dbReference type="EMBL" id="GAK65209.1"/>
    </source>
</evidence>
<evidence type="ECO:0000313" key="6">
    <source>
        <dbReference type="Proteomes" id="UP000053758"/>
    </source>
</evidence>
<dbReference type="InterPro" id="IPR002645">
    <property type="entry name" value="STAS_dom"/>
</dbReference>
<dbReference type="GO" id="GO:0016020">
    <property type="term" value="C:membrane"/>
    <property type="evidence" value="ECO:0007669"/>
    <property type="project" value="UniProtKB-SubCell"/>
</dbReference>
<gene>
    <name evidence="5" type="ORF">PAN0_008c3426</name>
</gene>
<accession>A0A081CEW3</accession>
<protein>
    <submittedName>
        <fullName evidence="5">Sulfate permease</fullName>
    </submittedName>
</protein>
<organism evidence="5 6">
    <name type="scientific">Pseudozyma antarctica</name>
    <name type="common">Yeast</name>
    <name type="synonym">Candida antarctica</name>
    <dbReference type="NCBI Taxonomy" id="84753"/>
    <lineage>
        <taxon>Eukaryota</taxon>
        <taxon>Fungi</taxon>
        <taxon>Dikarya</taxon>
        <taxon>Basidiomycota</taxon>
        <taxon>Ustilaginomycotina</taxon>
        <taxon>Ustilaginomycetes</taxon>
        <taxon>Ustilaginales</taxon>
        <taxon>Ustilaginaceae</taxon>
        <taxon>Moesziomyces</taxon>
    </lineage>
</organism>
<keyword evidence="3" id="KW-1133">Transmembrane helix</keyword>
<dbReference type="Pfam" id="PF00916">
    <property type="entry name" value="Sulfate_transp"/>
    <property type="match status" value="1"/>
</dbReference>
<dbReference type="InterPro" id="IPR011547">
    <property type="entry name" value="SLC26A/SulP_dom"/>
</dbReference>
<keyword evidence="6" id="KW-1185">Reference proteome</keyword>
<evidence type="ECO:0000256" key="1">
    <source>
        <dbReference type="ARBA" id="ARBA00004141"/>
    </source>
</evidence>
<dbReference type="Proteomes" id="UP000053758">
    <property type="component" value="Unassembled WGS sequence"/>
</dbReference>
<sequence>MASQLQHQEEKPSIRQRGTDAFKWAIGYNDNEINRVGVPVVSSRDWLGNIFRHPGSKANDYFDSLFPFRKWIASYNTQWLIGDIIAGITVALVVVPQSMSYAKLAGLKPEFGLYSSFVGVMIYAIFATSKDVTIGPVAVMSLQTFNVVQHVLQRTREWAPETIATALAFLCGVICLGIGLLRLGFIIEFIPAPAVAGFMTGSAIQIAAGQVPKLLGLSKVQTNSNPAYQVIIDTLKALPDTNINAAFGLPALVFLYWIKWFCGWLPTRYPRTARTMFFVSVLRNAFVIIVFTVASRIWLGHYSNPKKYPISILLTVPRGFKHIGQPVLNTRLLSDLAPRLPVSVVVLLLEHIAIAKSFGRLNNYKINPNQELVAIGVTNLVGPCFGAYAATGSFSRTAIKSKSGVRTPLAGWFTGILVLIAIYALSGTFYWIPNAVLSAVIIHAVTDLVVPFSVSYKFWLINPFELIIFVGAVVATVFSGTETGVYVSVAASLALLLIRIARPRGRWLGIVRVHHGTTAPNESAITLSHRDVFVPLDDKDGMRDPSIHVEPPPPGVLIYRFEEAFTYPNASHLADLLIDRVKETTRPGKPASSQRLGDRPWNDPGPPNPHLVKAARAVTCRGRKNALDDSDALAAVRDTRPILRAMVFDFSSVSNIDTTSVQTLVDVRTAVERYADAKVEFHFANILSPWIRRGLLAGGFGLGFPSKRITDVAPVVSQPQNATLSAQELQRREDAEAARRAKAIERMSHKSANEGSAYPFKGRPTKPLTELEAGLAGDGAAASRSRVDLHDDTDDTDPDRILTTRKVAIGEALYDVHTLEEGQRAESSNSSPSRNSLEKDVEQGHREDRRPSNPESQVSVPFIWGNDLTPFFHLDLSAALAAASEGIGADSQTSSTIDKGL</sequence>
<dbReference type="GeneID" id="26304225"/>
<evidence type="ECO:0000256" key="3">
    <source>
        <dbReference type="ARBA" id="ARBA00022989"/>
    </source>
</evidence>
<dbReference type="GO" id="GO:0055085">
    <property type="term" value="P:transmembrane transport"/>
    <property type="evidence" value="ECO:0007669"/>
    <property type="project" value="InterPro"/>
</dbReference>
<dbReference type="SUPFAM" id="SSF52091">
    <property type="entry name" value="SpoIIaa-like"/>
    <property type="match status" value="1"/>
</dbReference>
<dbReference type="EMBL" id="DF830075">
    <property type="protein sequence ID" value="GAK65209.1"/>
    <property type="molecule type" value="Genomic_DNA"/>
</dbReference>
<dbReference type="CDD" id="cd07042">
    <property type="entry name" value="STAS_SulP_like_sulfate_transporter"/>
    <property type="match status" value="1"/>
</dbReference>
<dbReference type="PROSITE" id="PS50801">
    <property type="entry name" value="STAS"/>
    <property type="match status" value="1"/>
</dbReference>
<proteinExistence type="predicted"/>
<keyword evidence="2" id="KW-0812">Transmembrane</keyword>
<dbReference type="Gene3D" id="3.30.750.24">
    <property type="entry name" value="STAS domain"/>
    <property type="match status" value="1"/>
</dbReference>
<dbReference type="InterPro" id="IPR036513">
    <property type="entry name" value="STAS_dom_sf"/>
</dbReference>
<keyword evidence="4" id="KW-0472">Membrane</keyword>
<reference evidence="6" key="1">
    <citation type="journal article" date="2014" name="Genome Announc.">
        <title>Draft Genome Sequence of the Yeast Pseudozyma antarctica Type Strain JCM10317, a Producer of the Glycolipid Biosurfactants, Mannosylerythritol Lipids.</title>
        <authorList>
            <person name="Saika A."/>
            <person name="Koike H."/>
            <person name="Hori T."/>
            <person name="Fukuoka T."/>
            <person name="Sato S."/>
            <person name="Habe H."/>
            <person name="Kitamoto D."/>
            <person name="Morita T."/>
        </authorList>
    </citation>
    <scope>NUCLEOTIDE SEQUENCE [LARGE SCALE GENOMIC DNA]</scope>
    <source>
        <strain evidence="6">JCM 10317</strain>
    </source>
</reference>
<dbReference type="HOGENOM" id="CLU_003182_8_1_1"/>
<dbReference type="Pfam" id="PF01740">
    <property type="entry name" value="STAS"/>
    <property type="match status" value="1"/>
</dbReference>
<evidence type="ECO:0000256" key="4">
    <source>
        <dbReference type="ARBA" id="ARBA00023136"/>
    </source>
</evidence>